<dbReference type="AlphaFoldDB" id="A0A4R5TS01"/>
<gene>
    <name evidence="1" type="ORF">E2F46_10950</name>
</gene>
<dbReference type="EMBL" id="SMTF01000008">
    <property type="protein sequence ID" value="TDK23429.1"/>
    <property type="molecule type" value="Genomic_DNA"/>
</dbReference>
<evidence type="ECO:0000313" key="1">
    <source>
        <dbReference type="EMBL" id="TDK23429.1"/>
    </source>
</evidence>
<accession>A0A4R5TS01</accession>
<keyword evidence="2" id="KW-1185">Reference proteome</keyword>
<protein>
    <submittedName>
        <fullName evidence="1">Uncharacterized protein</fullName>
    </submittedName>
</protein>
<dbReference type="RefSeq" id="WP_133322118.1">
    <property type="nucleotide sequence ID" value="NZ_SMTF01000008.1"/>
</dbReference>
<organism evidence="1 2">
    <name type="scientific">Luteimonas aestuarii</name>
    <dbReference type="NCBI Taxonomy" id="453837"/>
    <lineage>
        <taxon>Bacteria</taxon>
        <taxon>Pseudomonadati</taxon>
        <taxon>Pseudomonadota</taxon>
        <taxon>Gammaproteobacteria</taxon>
        <taxon>Lysobacterales</taxon>
        <taxon>Lysobacteraceae</taxon>
        <taxon>Luteimonas</taxon>
    </lineage>
</organism>
<evidence type="ECO:0000313" key="2">
    <source>
        <dbReference type="Proteomes" id="UP000294796"/>
    </source>
</evidence>
<comment type="caution">
    <text evidence="1">The sequence shown here is derived from an EMBL/GenBank/DDBJ whole genome shotgun (WGS) entry which is preliminary data.</text>
</comment>
<name>A0A4R5TS01_9GAMM</name>
<reference evidence="1 2" key="1">
    <citation type="submission" date="2019-03" db="EMBL/GenBank/DDBJ databases">
        <title>Luteimonas zhaokaii sp.nov., isolated from the rectal contents of Plateau pika in Yushu, Qinghai Province, China.</title>
        <authorList>
            <person name="Zhang G."/>
        </authorList>
    </citation>
    <scope>NUCLEOTIDE SEQUENCE [LARGE SCALE GENOMIC DNA]</scope>
    <source>
        <strain evidence="1 2">B9</strain>
    </source>
</reference>
<sequence length="75" mass="8100">MAIHSVTSITLTEDDIDDFNKALSLAFVGGNYEAPHESGDSGAHLKNLCDAISQHLCRIRNRRGGDDSIMLGSQI</sequence>
<dbReference type="Proteomes" id="UP000294796">
    <property type="component" value="Unassembled WGS sequence"/>
</dbReference>
<proteinExistence type="predicted"/>